<feature type="domain" description="Pyruvate:ferredoxin oxidoreductase core" evidence="3">
    <location>
        <begin position="247"/>
        <end position="341"/>
    </location>
</feature>
<dbReference type="NCBIfam" id="NF005507">
    <property type="entry name" value="PRK07119.1"/>
    <property type="match status" value="1"/>
</dbReference>
<evidence type="ECO:0000313" key="4">
    <source>
        <dbReference type="EMBL" id="SJZ79285.1"/>
    </source>
</evidence>
<dbReference type="InterPro" id="IPR002880">
    <property type="entry name" value="Pyrv_Fd/Flavodoxin_OxRdtase_N"/>
</dbReference>
<dbReference type="EMBL" id="FUXM01000007">
    <property type="protein sequence ID" value="SJZ79285.1"/>
    <property type="molecule type" value="Genomic_DNA"/>
</dbReference>
<dbReference type="Pfam" id="PF01855">
    <property type="entry name" value="POR_N"/>
    <property type="match status" value="1"/>
</dbReference>
<accession>A0A1T4NJJ4</accession>
<dbReference type="SUPFAM" id="SSF52518">
    <property type="entry name" value="Thiamin diphosphate-binding fold (THDP-binding)"/>
    <property type="match status" value="1"/>
</dbReference>
<dbReference type="CDD" id="cd07034">
    <property type="entry name" value="TPP_PYR_PFOR_IOR-alpha_like"/>
    <property type="match status" value="1"/>
</dbReference>
<sequence length="354" mass="38197">MAKLLMKGNEAIGEAAVLAGCKYFFGYPITPQSELPHYMVKRLPEVGGVFLQAESEVAAINMVFGAGGAGARVMTSSSSPGISLKQEGISYLIGAEVPAVIVNIMRGGPGLGNIQPSQADYFQATKAPGHGDGRMIVLAPSSVQEIVDLVILAFDLADQYRNPVMVLGDGVLGQMMEPVEIDDNYQPRLPEKPWAATGKRGRASNNIINSLHIVDKDNEEFNRHLQKKYAEIAAREVRYEEYCTDDAEIILVAYGTSARICKGAVDLVREEGIKAGLIRPITLWPFPAEIINRRAEQAKAFLSVEMSAGQMVEDVKLAVNGKKPVYFYGRMGGILPMLDEIVAGIKGLAEGGAL</sequence>
<dbReference type="Gene3D" id="3.40.50.970">
    <property type="match status" value="1"/>
</dbReference>
<dbReference type="AlphaFoldDB" id="A0A1T4NJJ4"/>
<reference evidence="5" key="1">
    <citation type="submission" date="2017-02" db="EMBL/GenBank/DDBJ databases">
        <authorList>
            <person name="Varghese N."/>
            <person name="Submissions S."/>
        </authorList>
    </citation>
    <scope>NUCLEOTIDE SEQUENCE [LARGE SCALE GENOMIC DNA]</scope>
    <source>
        <strain evidence="5">DSM 16521</strain>
    </source>
</reference>
<dbReference type="OrthoDB" id="9794954at2"/>
<organism evidence="4 5">
    <name type="scientific">Carboxydocella sporoproducens DSM 16521</name>
    <dbReference type="NCBI Taxonomy" id="1121270"/>
    <lineage>
        <taxon>Bacteria</taxon>
        <taxon>Bacillati</taxon>
        <taxon>Bacillota</taxon>
        <taxon>Clostridia</taxon>
        <taxon>Eubacteriales</taxon>
        <taxon>Clostridiales Family XVI. Incertae Sedis</taxon>
        <taxon>Carboxydocella</taxon>
    </lineage>
</organism>
<keyword evidence="1" id="KW-0560">Oxidoreductase</keyword>
<dbReference type="PANTHER" id="PTHR43088:SF1">
    <property type="entry name" value="SUBUNIT OF PYRUVATE:FLAVODOXIN OXIDOREDUCTASE"/>
    <property type="match status" value="1"/>
</dbReference>
<dbReference type="SUPFAM" id="SSF52922">
    <property type="entry name" value="TK C-terminal domain-like"/>
    <property type="match status" value="1"/>
</dbReference>
<proteinExistence type="predicted"/>
<evidence type="ECO:0000313" key="5">
    <source>
        <dbReference type="Proteomes" id="UP000189933"/>
    </source>
</evidence>
<dbReference type="InterPro" id="IPR009014">
    <property type="entry name" value="Transketo_C/PFOR_II"/>
</dbReference>
<dbReference type="Proteomes" id="UP000189933">
    <property type="component" value="Unassembled WGS sequence"/>
</dbReference>
<dbReference type="PANTHER" id="PTHR43088">
    <property type="entry name" value="SUBUNIT OF PYRUVATE:FLAVODOXIN OXIDOREDUCTASE-RELATED"/>
    <property type="match status" value="1"/>
</dbReference>
<dbReference type="InterPro" id="IPR052368">
    <property type="entry name" value="2-oxoacid_oxidoreductase"/>
</dbReference>
<dbReference type="InterPro" id="IPR033412">
    <property type="entry name" value="PFOR_II"/>
</dbReference>
<dbReference type="Pfam" id="PF17147">
    <property type="entry name" value="PFOR_II"/>
    <property type="match status" value="1"/>
</dbReference>
<dbReference type="Gene3D" id="3.40.50.920">
    <property type="match status" value="1"/>
</dbReference>
<dbReference type="FunFam" id="3.40.50.920:FF:000013">
    <property type="entry name" value="Ferredoxin oxidoreductase alpha subunit"/>
    <property type="match status" value="1"/>
</dbReference>
<dbReference type="RefSeq" id="WP_078665027.1">
    <property type="nucleotide sequence ID" value="NZ_FUXM01000007.1"/>
</dbReference>
<name>A0A1T4NJJ4_9FIRM</name>
<evidence type="ECO:0000259" key="3">
    <source>
        <dbReference type="Pfam" id="PF17147"/>
    </source>
</evidence>
<gene>
    <name evidence="4" type="ORF">SAMN02745885_00931</name>
</gene>
<keyword evidence="5" id="KW-1185">Reference proteome</keyword>
<dbReference type="GO" id="GO:0016491">
    <property type="term" value="F:oxidoreductase activity"/>
    <property type="evidence" value="ECO:0007669"/>
    <property type="project" value="UniProtKB-KW"/>
</dbReference>
<feature type="domain" description="Pyruvate flavodoxin/ferredoxin oxidoreductase pyrimidine binding" evidence="2">
    <location>
        <begin position="14"/>
        <end position="202"/>
    </location>
</feature>
<protein>
    <submittedName>
        <fullName evidence="4">2-oxoglutarate ferredoxin oxidoreductase subunit alpha</fullName>
    </submittedName>
</protein>
<evidence type="ECO:0000256" key="1">
    <source>
        <dbReference type="ARBA" id="ARBA00023002"/>
    </source>
</evidence>
<dbReference type="InterPro" id="IPR029061">
    <property type="entry name" value="THDP-binding"/>
</dbReference>
<evidence type="ECO:0000259" key="2">
    <source>
        <dbReference type="Pfam" id="PF01855"/>
    </source>
</evidence>